<dbReference type="SMART" id="SM00408">
    <property type="entry name" value="IGc2"/>
    <property type="match status" value="1"/>
</dbReference>
<feature type="domain" description="Ig-like" evidence="2">
    <location>
        <begin position="147"/>
        <end position="232"/>
    </location>
</feature>
<organism evidence="3 4">
    <name type="scientific">Umbra pygmaea</name>
    <name type="common">Eastern mudminnow</name>
    <dbReference type="NCBI Taxonomy" id="75934"/>
    <lineage>
        <taxon>Eukaryota</taxon>
        <taxon>Metazoa</taxon>
        <taxon>Chordata</taxon>
        <taxon>Craniata</taxon>
        <taxon>Vertebrata</taxon>
        <taxon>Euteleostomi</taxon>
        <taxon>Actinopterygii</taxon>
        <taxon>Neopterygii</taxon>
        <taxon>Teleostei</taxon>
        <taxon>Protacanthopterygii</taxon>
        <taxon>Esociformes</taxon>
        <taxon>Umbridae</taxon>
        <taxon>Umbra</taxon>
    </lineage>
</organism>
<feature type="chain" id="PRO_5044822399" description="Ig-like domain-containing protein" evidence="1">
    <location>
        <begin position="23"/>
        <end position="248"/>
    </location>
</feature>
<name>A0ABD0XUB1_UMBPY</name>
<accession>A0ABD0XUB1</accession>
<dbReference type="Pfam" id="PF13895">
    <property type="entry name" value="Ig_2"/>
    <property type="match status" value="1"/>
</dbReference>
<comment type="caution">
    <text evidence="3">The sequence shown here is derived from an EMBL/GenBank/DDBJ whole genome shotgun (WGS) entry which is preliminary data.</text>
</comment>
<reference evidence="3 4" key="1">
    <citation type="submission" date="2024-06" db="EMBL/GenBank/DDBJ databases">
        <authorList>
            <person name="Pan Q."/>
            <person name="Wen M."/>
            <person name="Jouanno E."/>
            <person name="Zahm M."/>
            <person name="Klopp C."/>
            <person name="Cabau C."/>
            <person name="Louis A."/>
            <person name="Berthelot C."/>
            <person name="Parey E."/>
            <person name="Roest Crollius H."/>
            <person name="Montfort J."/>
            <person name="Robinson-Rechavi M."/>
            <person name="Bouchez O."/>
            <person name="Lampietro C."/>
            <person name="Lopez Roques C."/>
            <person name="Donnadieu C."/>
            <person name="Postlethwait J."/>
            <person name="Bobe J."/>
            <person name="Verreycken H."/>
            <person name="Guiguen Y."/>
        </authorList>
    </citation>
    <scope>NUCLEOTIDE SEQUENCE [LARGE SCALE GENOMIC DNA]</scope>
    <source>
        <strain evidence="3">Up_M1</strain>
        <tissue evidence="3">Testis</tissue>
    </source>
</reference>
<evidence type="ECO:0000259" key="2">
    <source>
        <dbReference type="PROSITE" id="PS50835"/>
    </source>
</evidence>
<dbReference type="AlphaFoldDB" id="A0ABD0XUB1"/>
<sequence>MSVTMSLSVLGFLLVLVAVALGQDGINQSTCVAEDAASLAKGIVTPGWGVNYSTQSICALKGSTVNLSCSYMYPSGTVTSTFWFTKCKWPTYISLLNDSDYTGRVNYSSNQMNTNTLTITDLRVNDSAIYWFRFLTDQTEGKYYGKPGVTLSVTGLQVKMSATTVTEGDRVTLTCITTCNLPGSTYIWYKNRQLINNNTSLYLNPVSSMDAGNYSCAVNGFNDLRSPEKTLTVLYGPKEHLSISPFLW</sequence>
<feature type="signal peptide" evidence="1">
    <location>
        <begin position="1"/>
        <end position="22"/>
    </location>
</feature>
<dbReference type="EMBL" id="JAGEUA010000002">
    <property type="protein sequence ID" value="KAL1005621.1"/>
    <property type="molecule type" value="Genomic_DNA"/>
</dbReference>
<dbReference type="SUPFAM" id="SSF48726">
    <property type="entry name" value="Immunoglobulin"/>
    <property type="match status" value="2"/>
</dbReference>
<evidence type="ECO:0000256" key="1">
    <source>
        <dbReference type="SAM" id="SignalP"/>
    </source>
</evidence>
<keyword evidence="4" id="KW-1185">Reference proteome</keyword>
<dbReference type="InterPro" id="IPR007110">
    <property type="entry name" value="Ig-like_dom"/>
</dbReference>
<dbReference type="Gene3D" id="2.60.40.10">
    <property type="entry name" value="Immunoglobulins"/>
    <property type="match status" value="2"/>
</dbReference>
<keyword evidence="1" id="KW-0732">Signal</keyword>
<dbReference type="PANTHER" id="PTHR46013">
    <property type="entry name" value="VASCULAR CELL ADHESION MOLECULE 1"/>
    <property type="match status" value="1"/>
</dbReference>
<gene>
    <name evidence="3" type="ORF">UPYG_G00061460</name>
</gene>
<proteinExistence type="predicted"/>
<evidence type="ECO:0000313" key="4">
    <source>
        <dbReference type="Proteomes" id="UP001557470"/>
    </source>
</evidence>
<dbReference type="PANTHER" id="PTHR46013:SF4">
    <property type="entry name" value="B-CELL RECEPTOR CD22-RELATED"/>
    <property type="match status" value="1"/>
</dbReference>
<dbReference type="InterPro" id="IPR013783">
    <property type="entry name" value="Ig-like_fold"/>
</dbReference>
<dbReference type="PROSITE" id="PS50835">
    <property type="entry name" value="IG_LIKE"/>
    <property type="match status" value="1"/>
</dbReference>
<evidence type="ECO:0000313" key="3">
    <source>
        <dbReference type="EMBL" id="KAL1005621.1"/>
    </source>
</evidence>
<dbReference type="InterPro" id="IPR003599">
    <property type="entry name" value="Ig_sub"/>
</dbReference>
<dbReference type="InterPro" id="IPR036179">
    <property type="entry name" value="Ig-like_dom_sf"/>
</dbReference>
<dbReference type="Proteomes" id="UP001557470">
    <property type="component" value="Unassembled WGS sequence"/>
</dbReference>
<dbReference type="SMART" id="SM00409">
    <property type="entry name" value="IG"/>
    <property type="match status" value="2"/>
</dbReference>
<protein>
    <recommendedName>
        <fullName evidence="2">Ig-like domain-containing protein</fullName>
    </recommendedName>
</protein>
<dbReference type="InterPro" id="IPR003598">
    <property type="entry name" value="Ig_sub2"/>
</dbReference>